<dbReference type="EMBL" id="JACCJB010000012">
    <property type="protein sequence ID" value="KAF6222317.1"/>
    <property type="molecule type" value="Genomic_DNA"/>
</dbReference>
<accession>A0A8H6CF32</accession>
<evidence type="ECO:0000313" key="3">
    <source>
        <dbReference type="Proteomes" id="UP000593566"/>
    </source>
</evidence>
<gene>
    <name evidence="2" type="ORF">HO133_001403</name>
</gene>
<dbReference type="AlphaFoldDB" id="A0A8H6CF32"/>
<evidence type="ECO:0000313" key="2">
    <source>
        <dbReference type="EMBL" id="KAF6222317.1"/>
    </source>
</evidence>
<sequence length="515" mass="57044">MDVIIVLSACLMDQRASEDWIPNPKEVHYAVTEGEGVGTDFSRADVDLRSITDIARNNHRHFLGNAYLPVNRVFKTTITLKMPVTIVPASHNDSNTQVTRPLQYKGQLLEIDLTKESCENMLQSTFDELKDPLSLASANGFVHSALKAHSEHYHLVISPVNVWFAILSQLNIWINANGAEARGKFFVDVGKKGLTVTIQDTGDEGKNGENVVREIEKNMPDPGLREWILPAFTGNSAFNAVVASVLMMGDMQKYFSYPARSECGVPSVVLLGEQSDWVELYKKLDKLETFGVEPAQFRCLLVPVIARFIKSFDDPTSKDVVDFWGHMVSVESRSVDGGVSVEYEGWISAFCFWSEQGENINDRHIQFRGGRGFTLDGVIYHAIDCGQIPPVYASLPVKVNDDRNEINALMVVWSVATPCIISDGTKVESDVNSKCVGIASVWGLFNKKSSVKETAEASEAGREKLAQETEPKKSEDGLSTTTTCVNKPGLISRLINLFSRTGISKQREHSMEKGE</sequence>
<proteinExistence type="predicted"/>
<dbReference type="Pfam" id="PF14388">
    <property type="entry name" value="DUF4419"/>
    <property type="match status" value="1"/>
</dbReference>
<protein>
    <submittedName>
        <fullName evidence="2">Uncharacterized protein</fullName>
    </submittedName>
</protein>
<keyword evidence="3" id="KW-1185">Reference proteome</keyword>
<organism evidence="2 3">
    <name type="scientific">Letharia lupina</name>
    <dbReference type="NCBI Taxonomy" id="560253"/>
    <lineage>
        <taxon>Eukaryota</taxon>
        <taxon>Fungi</taxon>
        <taxon>Dikarya</taxon>
        <taxon>Ascomycota</taxon>
        <taxon>Pezizomycotina</taxon>
        <taxon>Lecanoromycetes</taxon>
        <taxon>OSLEUM clade</taxon>
        <taxon>Lecanoromycetidae</taxon>
        <taxon>Lecanorales</taxon>
        <taxon>Lecanorineae</taxon>
        <taxon>Parmeliaceae</taxon>
        <taxon>Letharia</taxon>
    </lineage>
</organism>
<dbReference type="Proteomes" id="UP000593566">
    <property type="component" value="Unassembled WGS sequence"/>
</dbReference>
<comment type="caution">
    <text evidence="2">The sequence shown here is derived from an EMBL/GenBank/DDBJ whole genome shotgun (WGS) entry which is preliminary data.</text>
</comment>
<dbReference type="PANTHER" id="PTHR31252">
    <property type="entry name" value="DUF4419 DOMAIN-CONTAINING PROTEIN"/>
    <property type="match status" value="1"/>
</dbReference>
<dbReference type="RefSeq" id="XP_037151752.1">
    <property type="nucleotide sequence ID" value="XM_037292333.1"/>
</dbReference>
<evidence type="ECO:0000256" key="1">
    <source>
        <dbReference type="SAM" id="MobiDB-lite"/>
    </source>
</evidence>
<feature type="region of interest" description="Disordered" evidence="1">
    <location>
        <begin position="457"/>
        <end position="484"/>
    </location>
</feature>
<dbReference type="PANTHER" id="PTHR31252:SF11">
    <property type="entry name" value="DUF4419 DOMAIN-CONTAINING PROTEIN"/>
    <property type="match status" value="1"/>
</dbReference>
<reference evidence="2 3" key="1">
    <citation type="journal article" date="2020" name="Genomics">
        <title>Complete, high-quality genomes from long-read metagenomic sequencing of two wolf lichen thalli reveals enigmatic genome architecture.</title>
        <authorList>
            <person name="McKenzie S.K."/>
            <person name="Walston R.F."/>
            <person name="Allen J.L."/>
        </authorList>
    </citation>
    <scope>NUCLEOTIDE SEQUENCE [LARGE SCALE GENOMIC DNA]</scope>
    <source>
        <strain evidence="2">WasteWater1</strain>
    </source>
</reference>
<dbReference type="InterPro" id="IPR025533">
    <property type="entry name" value="DUF4419"/>
</dbReference>
<feature type="compositionally biased region" description="Basic and acidic residues" evidence="1">
    <location>
        <begin position="457"/>
        <end position="476"/>
    </location>
</feature>
<dbReference type="GeneID" id="59329819"/>
<name>A0A8H6CF32_9LECA</name>